<feature type="region of interest" description="Disordered" evidence="7">
    <location>
        <begin position="433"/>
        <end position="466"/>
    </location>
</feature>
<dbReference type="Pfam" id="PF00172">
    <property type="entry name" value="Zn_clus"/>
    <property type="match status" value="1"/>
</dbReference>
<feature type="region of interest" description="Disordered" evidence="7">
    <location>
        <begin position="80"/>
        <end position="115"/>
    </location>
</feature>
<feature type="region of interest" description="Disordered" evidence="7">
    <location>
        <begin position="1"/>
        <end position="41"/>
    </location>
</feature>
<dbReference type="PROSITE" id="PS00463">
    <property type="entry name" value="ZN2_CY6_FUNGAL_1"/>
    <property type="match status" value="1"/>
</dbReference>
<organism evidence="9 10">
    <name type="scientific">Septoria linicola</name>
    <dbReference type="NCBI Taxonomy" id="215465"/>
    <lineage>
        <taxon>Eukaryota</taxon>
        <taxon>Fungi</taxon>
        <taxon>Dikarya</taxon>
        <taxon>Ascomycota</taxon>
        <taxon>Pezizomycotina</taxon>
        <taxon>Dothideomycetes</taxon>
        <taxon>Dothideomycetidae</taxon>
        <taxon>Mycosphaerellales</taxon>
        <taxon>Mycosphaerellaceae</taxon>
        <taxon>Septoria</taxon>
    </lineage>
</organism>
<dbReference type="CDD" id="cd00067">
    <property type="entry name" value="GAL4"/>
    <property type="match status" value="1"/>
</dbReference>
<feature type="compositionally biased region" description="Basic and acidic residues" evidence="7">
    <location>
        <begin position="579"/>
        <end position="588"/>
    </location>
</feature>
<feature type="compositionally biased region" description="Basic and acidic residues" evidence="7">
    <location>
        <begin position="90"/>
        <end position="100"/>
    </location>
</feature>
<dbReference type="AlphaFoldDB" id="A0A9Q9AW01"/>
<evidence type="ECO:0000256" key="6">
    <source>
        <dbReference type="ARBA" id="ARBA00023242"/>
    </source>
</evidence>
<evidence type="ECO:0000256" key="3">
    <source>
        <dbReference type="ARBA" id="ARBA00023015"/>
    </source>
</evidence>
<dbReference type="InterPro" id="IPR001138">
    <property type="entry name" value="Zn2Cys6_DnaBD"/>
</dbReference>
<dbReference type="Gene3D" id="4.10.240.10">
    <property type="entry name" value="Zn(2)-C6 fungal-type DNA-binding domain"/>
    <property type="match status" value="1"/>
</dbReference>
<feature type="compositionally biased region" description="Polar residues" evidence="7">
    <location>
        <begin position="454"/>
        <end position="466"/>
    </location>
</feature>
<dbReference type="PROSITE" id="PS50048">
    <property type="entry name" value="ZN2_CY6_FUNGAL_2"/>
    <property type="match status" value="1"/>
</dbReference>
<dbReference type="SMART" id="SM00066">
    <property type="entry name" value="GAL4"/>
    <property type="match status" value="1"/>
</dbReference>
<proteinExistence type="predicted"/>
<keyword evidence="10" id="KW-1185">Reference proteome</keyword>
<keyword evidence="1" id="KW-0479">Metal-binding</keyword>
<sequence length="588" mass="64023">MSNSPSPPRELPENTSSPSRVSQILDVDPTSRATVSPMPTTAAAIGPSYGTSLYLARDSPHFRHAPTITTASQLSQAPLVYSSTPTQQRLDTRSAHRSLTEEPPIGPSAGPKTARKSKAHVASACINCKRAHLSCDINRPCTRCVSSGKQDSCFDVQHKKRGRPRLREEGSFTVERAVPDQTALSVNEPAIERPIVAPRPRRAESFRSLRSQDSETSNAPASPTYPYPPPPTATAASFGHQYSTQLPGYEIPTAYLDMDLVILKANQSFCQIMSIDPKRHMGISIDKVAVPSDGHSLHMLRADLRLERERRDPSYMPPMVQHEQDASGGAQLADVDHYTQGSEERNYTWTQAQLGQSSDRFPARVRLAKAHAWFVALTLPSFRPGPPPVSPMASSFSARSYHSAAEQADPSQHLASHSAPTTLYAPLTFEAPLPAPLRTPGHHATRSYPPPQSPLTYQQQTQRPSTAQHYLENAVPLGQQSSATASRLTTGPSLVAPAVFTPRPSPREVPPSRDSIPSTGFQLPPILRHSASLAAITSTTRTQANSTPAVYAGFALRPDNTSGDDGDDTKRSPRKRRRIDLTDVLHKD</sequence>
<dbReference type="InterPro" id="IPR036864">
    <property type="entry name" value="Zn2-C6_fun-type_DNA-bd_sf"/>
</dbReference>
<feature type="compositionally biased region" description="Polar residues" evidence="7">
    <location>
        <begin position="13"/>
        <end position="22"/>
    </location>
</feature>
<feature type="region of interest" description="Disordered" evidence="7">
    <location>
        <begin position="495"/>
        <end position="521"/>
    </location>
</feature>
<dbReference type="GO" id="GO:0000981">
    <property type="term" value="F:DNA-binding transcription factor activity, RNA polymerase II-specific"/>
    <property type="evidence" value="ECO:0007669"/>
    <property type="project" value="InterPro"/>
</dbReference>
<feature type="compositionally biased region" description="Pro residues" evidence="7">
    <location>
        <begin position="223"/>
        <end position="232"/>
    </location>
</feature>
<feature type="compositionally biased region" description="Polar residues" evidence="7">
    <location>
        <begin position="80"/>
        <end position="89"/>
    </location>
</feature>
<accession>A0A9Q9AW01</accession>
<dbReference type="SUPFAM" id="SSF57701">
    <property type="entry name" value="Zn2/Cys6 DNA-binding domain"/>
    <property type="match status" value="1"/>
</dbReference>
<dbReference type="GO" id="GO:0008270">
    <property type="term" value="F:zinc ion binding"/>
    <property type="evidence" value="ECO:0007669"/>
    <property type="project" value="InterPro"/>
</dbReference>
<evidence type="ECO:0000256" key="7">
    <source>
        <dbReference type="SAM" id="MobiDB-lite"/>
    </source>
</evidence>
<feature type="region of interest" description="Disordered" evidence="7">
    <location>
        <begin position="554"/>
        <end position="588"/>
    </location>
</feature>
<keyword evidence="2" id="KW-0862">Zinc</keyword>
<dbReference type="Proteomes" id="UP001056384">
    <property type="component" value="Chromosome 9"/>
</dbReference>
<evidence type="ECO:0000256" key="4">
    <source>
        <dbReference type="ARBA" id="ARBA00023125"/>
    </source>
</evidence>
<dbReference type="InterPro" id="IPR050335">
    <property type="entry name" value="ERT1_acuK_gluconeogen_tf"/>
</dbReference>
<dbReference type="EMBL" id="CP099426">
    <property type="protein sequence ID" value="USW56932.1"/>
    <property type="molecule type" value="Genomic_DNA"/>
</dbReference>
<keyword evidence="4 9" id="KW-0238">DNA-binding</keyword>
<reference evidence="9" key="1">
    <citation type="submission" date="2022-06" db="EMBL/GenBank/DDBJ databases">
        <title>Complete genome sequences of two strains of the flax pathogen Septoria linicola.</title>
        <authorList>
            <person name="Lapalu N."/>
            <person name="Simon A."/>
            <person name="Demenou B."/>
            <person name="Paumier D."/>
            <person name="Guillot M.-P."/>
            <person name="Gout L."/>
            <person name="Valade R."/>
        </authorList>
    </citation>
    <scope>NUCLEOTIDE SEQUENCE</scope>
    <source>
        <strain evidence="9">SE15195</strain>
    </source>
</reference>
<protein>
    <submittedName>
        <fullName evidence="9">Zn(2)-C6 fungal-type DNA-binding domain-containing protein</fullName>
    </submittedName>
</protein>
<keyword evidence="3" id="KW-0805">Transcription regulation</keyword>
<feature type="compositionally biased region" description="Basic and acidic residues" evidence="7">
    <location>
        <begin position="201"/>
        <end position="213"/>
    </location>
</feature>
<dbReference type="GO" id="GO:0003677">
    <property type="term" value="F:DNA binding"/>
    <property type="evidence" value="ECO:0007669"/>
    <property type="project" value="UniProtKB-KW"/>
</dbReference>
<keyword evidence="5" id="KW-0804">Transcription</keyword>
<evidence type="ECO:0000256" key="5">
    <source>
        <dbReference type="ARBA" id="ARBA00023163"/>
    </source>
</evidence>
<evidence type="ECO:0000256" key="2">
    <source>
        <dbReference type="ARBA" id="ARBA00022833"/>
    </source>
</evidence>
<dbReference type="PANTHER" id="PTHR47659">
    <property type="entry name" value="ZN(II)2CYS6 TRANSCRIPTION FACTOR (EUROFUNG)-RELATED"/>
    <property type="match status" value="1"/>
</dbReference>
<name>A0A9Q9AW01_9PEZI</name>
<evidence type="ECO:0000256" key="1">
    <source>
        <dbReference type="ARBA" id="ARBA00022723"/>
    </source>
</evidence>
<feature type="region of interest" description="Disordered" evidence="7">
    <location>
        <begin position="189"/>
        <end position="238"/>
    </location>
</feature>
<dbReference type="PANTHER" id="PTHR47659:SF4">
    <property type="entry name" value="ZN(II)2CYS6 TRANSCRIPTION FACTOR (EUROFUNG)"/>
    <property type="match status" value="1"/>
</dbReference>
<evidence type="ECO:0000313" key="10">
    <source>
        <dbReference type="Proteomes" id="UP001056384"/>
    </source>
</evidence>
<evidence type="ECO:0000313" key="9">
    <source>
        <dbReference type="EMBL" id="USW56932.1"/>
    </source>
</evidence>
<keyword evidence="6" id="KW-0539">Nucleus</keyword>
<feature type="domain" description="Zn(2)-C6 fungal-type" evidence="8">
    <location>
        <begin position="124"/>
        <end position="153"/>
    </location>
</feature>
<gene>
    <name evidence="9" type="ORF">Slin15195_G102510</name>
</gene>
<evidence type="ECO:0000259" key="8">
    <source>
        <dbReference type="PROSITE" id="PS50048"/>
    </source>
</evidence>